<dbReference type="RefSeq" id="WP_331929152.1">
    <property type="nucleotide sequence ID" value="NZ_JBEPLU010000002.1"/>
</dbReference>
<evidence type="ECO:0000313" key="3">
    <source>
        <dbReference type="Proteomes" id="UP001549110"/>
    </source>
</evidence>
<comment type="caution">
    <text evidence="2">The sequence shown here is derived from an EMBL/GenBank/DDBJ whole genome shotgun (WGS) entry which is preliminary data.</text>
</comment>
<evidence type="ECO:0000313" key="2">
    <source>
        <dbReference type="EMBL" id="MET3527372.1"/>
    </source>
</evidence>
<reference evidence="2 3" key="1">
    <citation type="submission" date="2024-06" db="EMBL/GenBank/DDBJ databases">
        <title>Genomic Encyclopedia of Type Strains, Phase IV (KMG-IV): sequencing the most valuable type-strain genomes for metagenomic binning, comparative biology and taxonomic classification.</title>
        <authorList>
            <person name="Goeker M."/>
        </authorList>
    </citation>
    <scope>NUCLEOTIDE SEQUENCE [LARGE SCALE GENOMIC DNA]</scope>
    <source>
        <strain evidence="2 3">DSM 17809</strain>
    </source>
</reference>
<dbReference type="EMBL" id="JBEPLU010000002">
    <property type="protein sequence ID" value="MET3527372.1"/>
    <property type="molecule type" value="Genomic_DNA"/>
</dbReference>
<keyword evidence="1" id="KW-0732">Signal</keyword>
<feature type="signal peptide" evidence="1">
    <location>
        <begin position="1"/>
        <end position="20"/>
    </location>
</feature>
<accession>A0ABV2EL00</accession>
<name>A0ABV2EL00_9CAUL</name>
<dbReference type="Proteomes" id="UP001549110">
    <property type="component" value="Unassembled WGS sequence"/>
</dbReference>
<evidence type="ECO:0000256" key="1">
    <source>
        <dbReference type="SAM" id="SignalP"/>
    </source>
</evidence>
<proteinExistence type="predicted"/>
<feature type="chain" id="PRO_5045574002" evidence="1">
    <location>
        <begin position="21"/>
        <end position="139"/>
    </location>
</feature>
<gene>
    <name evidence="2" type="ORF">ABID41_002490</name>
</gene>
<protein>
    <submittedName>
        <fullName evidence="2">Uncharacterized protein</fullName>
    </submittedName>
</protein>
<keyword evidence="3" id="KW-1185">Reference proteome</keyword>
<organism evidence="2 3">
    <name type="scientific">Phenylobacterium koreense</name>
    <dbReference type="NCBI Taxonomy" id="266125"/>
    <lineage>
        <taxon>Bacteria</taxon>
        <taxon>Pseudomonadati</taxon>
        <taxon>Pseudomonadota</taxon>
        <taxon>Alphaproteobacteria</taxon>
        <taxon>Caulobacterales</taxon>
        <taxon>Caulobacteraceae</taxon>
        <taxon>Phenylobacterium</taxon>
    </lineage>
</organism>
<sequence length="139" mass="14619">MHRVAILTAAALALASAAHAQEAMSTAGASGTPPTDETSRQIERWFADSPAAREQEEGVLAGLVGEPDRKIHGQVGVAIGTGGYRSAYIDSVMPLGKTGTLALSVGQEKNGFRPYGYGLGPSYWPRSPGMSPLDYDLMR</sequence>